<feature type="region of interest" description="Disordered" evidence="1">
    <location>
        <begin position="1"/>
        <end position="23"/>
    </location>
</feature>
<comment type="caution">
    <text evidence="2">The sequence shown here is derived from an EMBL/GenBank/DDBJ whole genome shotgun (WGS) entry which is preliminary data.</text>
</comment>
<reference evidence="2 3" key="1">
    <citation type="journal article" date="2018" name="BMC Genomics">
        <title>The genome of Naegleria lovaniensis, the basis for a comparative approach to unravel pathogenicity factors of the human pathogenic amoeba N. fowleri.</title>
        <authorList>
            <person name="Liechti N."/>
            <person name="Schurch N."/>
            <person name="Bruggmann R."/>
            <person name="Wittwer M."/>
        </authorList>
    </citation>
    <scope>NUCLEOTIDE SEQUENCE [LARGE SCALE GENOMIC DNA]</scope>
    <source>
        <strain evidence="2 3">ATCC 30569</strain>
    </source>
</reference>
<dbReference type="Proteomes" id="UP000816034">
    <property type="component" value="Unassembled WGS sequence"/>
</dbReference>
<keyword evidence="3" id="KW-1185">Reference proteome</keyword>
<proteinExistence type="predicted"/>
<evidence type="ECO:0000313" key="2">
    <source>
        <dbReference type="EMBL" id="KAG2387161.1"/>
    </source>
</evidence>
<dbReference type="EMBL" id="PYSW02000013">
    <property type="protein sequence ID" value="KAG2387161.1"/>
    <property type="molecule type" value="Genomic_DNA"/>
</dbReference>
<evidence type="ECO:0000256" key="1">
    <source>
        <dbReference type="SAM" id="MobiDB-lite"/>
    </source>
</evidence>
<dbReference type="AlphaFoldDB" id="A0AA88KN40"/>
<dbReference type="GeneID" id="68093949"/>
<name>A0AA88KN40_NAELO</name>
<sequence length="280" mass="33138">MTRKESLTTRHLKRLSSSNNSDATMSSIPDEMIFCILENCRIFDILTSFQYVNKQFYEQCKIYIAQVQRRYVLFGSYRYDLQKHELKFIPHIIFPKLQSILSNMLTEHAQEQHLSTTNSFDPPTTAHPNTSQIHDHSHAKYFIPSHTMNLLVHFTTLSKHWRKGMNNFKYHSIHMPYDSLFAYPLLFSGNSKLSKGLFHHSPPLQDEFKIICVDLETFSCVRWSLDLEPYFPWEPIPLQVRQTFQNHKQLIIVEKSGYDRCHGIKEKHGTCRFYLQCDTR</sequence>
<gene>
    <name evidence="2" type="ORF">C9374_001493</name>
</gene>
<organism evidence="2 3">
    <name type="scientific">Naegleria lovaniensis</name>
    <name type="common">Amoeba</name>
    <dbReference type="NCBI Taxonomy" id="51637"/>
    <lineage>
        <taxon>Eukaryota</taxon>
        <taxon>Discoba</taxon>
        <taxon>Heterolobosea</taxon>
        <taxon>Tetramitia</taxon>
        <taxon>Eutetramitia</taxon>
        <taxon>Vahlkampfiidae</taxon>
        <taxon>Naegleria</taxon>
    </lineage>
</organism>
<evidence type="ECO:0008006" key="4">
    <source>
        <dbReference type="Google" id="ProtNLM"/>
    </source>
</evidence>
<accession>A0AA88KN40</accession>
<evidence type="ECO:0000313" key="3">
    <source>
        <dbReference type="Proteomes" id="UP000816034"/>
    </source>
</evidence>
<dbReference type="RefSeq" id="XP_044551153.1">
    <property type="nucleotide sequence ID" value="XM_044690806.1"/>
</dbReference>
<protein>
    <recommendedName>
        <fullName evidence="4">F-box domain-containing protein</fullName>
    </recommendedName>
</protein>